<reference evidence="2 3" key="1">
    <citation type="journal article" date="2024" name="J Genomics">
        <title>Draft genome sequencing and assembly of Favolaschia claudopus CIRM-BRFM 2984 isolated from oak limbs.</title>
        <authorList>
            <person name="Navarro D."/>
            <person name="Drula E."/>
            <person name="Chaduli D."/>
            <person name="Cazenave R."/>
            <person name="Ahrendt S."/>
            <person name="Wang J."/>
            <person name="Lipzen A."/>
            <person name="Daum C."/>
            <person name="Barry K."/>
            <person name="Grigoriev I.V."/>
            <person name="Favel A."/>
            <person name="Rosso M.N."/>
            <person name="Martin F."/>
        </authorList>
    </citation>
    <scope>NUCLEOTIDE SEQUENCE [LARGE SCALE GENOMIC DNA]</scope>
    <source>
        <strain evidence="2 3">CIRM-BRFM 2984</strain>
    </source>
</reference>
<dbReference type="EMBL" id="JAWWNJ010000130">
    <property type="protein sequence ID" value="KAK6987735.1"/>
    <property type="molecule type" value="Genomic_DNA"/>
</dbReference>
<keyword evidence="3" id="KW-1185">Reference proteome</keyword>
<sequence>MIVEVSCVLGGDGRVLSHVPVDHLARKNFHVPPLAPPDASVPDHLRCSQGRIGDLPQNFYAFVPTTAGFEVAISRVSVLISTCQVAINVSFVDLRITSSYSDKAFFLSLATERRARLFASASIVILVPVPHLFDVSSPLTSSLYILVFPEPGPTPSMLHSSKRGPGTASTGEIEARRSRNGSGLRLLNTHDIAVNRINDRNRIRPCGSAYRAYLWGWGRQEVRAWKTRDQMKELKMTRDEKQEEEEVSPTPPTAPLFLAPLPDPVSVRLLPRLLQRHARISCLANVQTTPLPTSSCKHARMGVPPRLQTDSPLCCCGAGSSSASTVLGDEARAVISNFGEGVADSRATHGGTHISCGLTKSVDELITRQWRGGTKEGTQGERARHPQHTAPDDDD</sequence>
<name>A0AAV9ZMR8_9AGAR</name>
<accession>A0AAV9ZMR8</accession>
<proteinExistence type="predicted"/>
<gene>
    <name evidence="2" type="ORF">R3P38DRAFT_3230496</name>
</gene>
<evidence type="ECO:0000313" key="2">
    <source>
        <dbReference type="EMBL" id="KAK6987735.1"/>
    </source>
</evidence>
<feature type="region of interest" description="Disordered" evidence="1">
    <location>
        <begin position="156"/>
        <end position="180"/>
    </location>
</feature>
<protein>
    <submittedName>
        <fullName evidence="2">Uncharacterized protein</fullName>
    </submittedName>
</protein>
<comment type="caution">
    <text evidence="2">The sequence shown here is derived from an EMBL/GenBank/DDBJ whole genome shotgun (WGS) entry which is preliminary data.</text>
</comment>
<feature type="region of interest" description="Disordered" evidence="1">
    <location>
        <begin position="371"/>
        <end position="395"/>
    </location>
</feature>
<dbReference type="AlphaFoldDB" id="A0AAV9ZMR8"/>
<evidence type="ECO:0000313" key="3">
    <source>
        <dbReference type="Proteomes" id="UP001362999"/>
    </source>
</evidence>
<dbReference type="Proteomes" id="UP001362999">
    <property type="component" value="Unassembled WGS sequence"/>
</dbReference>
<organism evidence="2 3">
    <name type="scientific">Favolaschia claudopus</name>
    <dbReference type="NCBI Taxonomy" id="2862362"/>
    <lineage>
        <taxon>Eukaryota</taxon>
        <taxon>Fungi</taxon>
        <taxon>Dikarya</taxon>
        <taxon>Basidiomycota</taxon>
        <taxon>Agaricomycotina</taxon>
        <taxon>Agaricomycetes</taxon>
        <taxon>Agaricomycetidae</taxon>
        <taxon>Agaricales</taxon>
        <taxon>Marasmiineae</taxon>
        <taxon>Mycenaceae</taxon>
        <taxon>Favolaschia</taxon>
    </lineage>
</organism>
<evidence type="ECO:0000256" key="1">
    <source>
        <dbReference type="SAM" id="MobiDB-lite"/>
    </source>
</evidence>
<feature type="region of interest" description="Disordered" evidence="1">
    <location>
        <begin position="237"/>
        <end position="258"/>
    </location>
</feature>